<organism evidence="1 2">
    <name type="scientific">Catharanthus roseus</name>
    <name type="common">Madagascar periwinkle</name>
    <name type="synonym">Vinca rosea</name>
    <dbReference type="NCBI Taxonomy" id="4058"/>
    <lineage>
        <taxon>Eukaryota</taxon>
        <taxon>Viridiplantae</taxon>
        <taxon>Streptophyta</taxon>
        <taxon>Embryophyta</taxon>
        <taxon>Tracheophyta</taxon>
        <taxon>Spermatophyta</taxon>
        <taxon>Magnoliopsida</taxon>
        <taxon>eudicotyledons</taxon>
        <taxon>Gunneridae</taxon>
        <taxon>Pentapetalae</taxon>
        <taxon>asterids</taxon>
        <taxon>lamiids</taxon>
        <taxon>Gentianales</taxon>
        <taxon>Apocynaceae</taxon>
        <taxon>Rauvolfioideae</taxon>
        <taxon>Vinceae</taxon>
        <taxon>Catharanthinae</taxon>
        <taxon>Catharanthus</taxon>
    </lineage>
</organism>
<gene>
    <name evidence="1" type="ORF">M9H77_22224</name>
</gene>
<proteinExistence type="predicted"/>
<sequence length="359" mass="40735">MVVMGPGSRESVHPDCTGHKGKRWNVDWWIIHCFIYFCLAGKKNVIRVRIYPDPTLDHEGSGLGPEILYLEGMSPGLGPSFTTRVWTSEVLHFGVETTNHAESEHSVLKLWLSTCHGDLDTVFLNIDALIEGQIFEIKTSLEISRLKEKYDAKSNPILKNISNNISHLALKKIWLEINRTRETSDDPQSKCRNYLRKSHSLPCACELDSRYAHALLFQVEDIYIFWGKLEIDVDIPNVHERDMDSEMRDITSMLEEISMGLISKSGKKIEKSSRLGSGSGSGFGSGSGPSPRGRGRPPVLVWLHMRDGCPLPPMHVQWQYHQDVGVSGWADHYYDRIAEWVRRSRTEYPTRGATHVVIP</sequence>
<evidence type="ECO:0000313" key="1">
    <source>
        <dbReference type="EMBL" id="KAI5662901.1"/>
    </source>
</evidence>
<keyword evidence="2" id="KW-1185">Reference proteome</keyword>
<reference evidence="2" key="1">
    <citation type="journal article" date="2023" name="Nat. Plants">
        <title>Single-cell RNA sequencing provides a high-resolution roadmap for understanding the multicellular compartmentation of specialized metabolism.</title>
        <authorList>
            <person name="Sun S."/>
            <person name="Shen X."/>
            <person name="Li Y."/>
            <person name="Li Y."/>
            <person name="Wang S."/>
            <person name="Li R."/>
            <person name="Zhang H."/>
            <person name="Shen G."/>
            <person name="Guo B."/>
            <person name="Wei J."/>
            <person name="Xu J."/>
            <person name="St-Pierre B."/>
            <person name="Chen S."/>
            <person name="Sun C."/>
        </authorList>
    </citation>
    <scope>NUCLEOTIDE SEQUENCE [LARGE SCALE GENOMIC DNA]</scope>
</reference>
<name>A0ACC0AQK3_CATRO</name>
<protein>
    <submittedName>
        <fullName evidence="1">Uncharacterized protein</fullName>
    </submittedName>
</protein>
<comment type="caution">
    <text evidence="1">The sequence shown here is derived from an EMBL/GenBank/DDBJ whole genome shotgun (WGS) entry which is preliminary data.</text>
</comment>
<evidence type="ECO:0000313" key="2">
    <source>
        <dbReference type="Proteomes" id="UP001060085"/>
    </source>
</evidence>
<accession>A0ACC0AQK3</accession>
<dbReference type="EMBL" id="CM044705">
    <property type="protein sequence ID" value="KAI5662901.1"/>
    <property type="molecule type" value="Genomic_DNA"/>
</dbReference>
<dbReference type="Proteomes" id="UP001060085">
    <property type="component" value="Linkage Group LG05"/>
</dbReference>